<dbReference type="Pfam" id="PF02878">
    <property type="entry name" value="PGM_PMM_I"/>
    <property type="match status" value="1"/>
</dbReference>
<evidence type="ECO:0000256" key="1">
    <source>
        <dbReference type="ARBA" id="ARBA00001946"/>
    </source>
</evidence>
<dbReference type="SUPFAM" id="SSF53738">
    <property type="entry name" value="Phosphoglucomutase, first 3 domains"/>
    <property type="match status" value="2"/>
</dbReference>
<dbReference type="PROSITE" id="PS00710">
    <property type="entry name" value="PGM_PMM"/>
    <property type="match status" value="1"/>
</dbReference>
<gene>
    <name evidence="8" type="ORF">EZS27_004107</name>
</gene>
<name>A0A5J4STF1_9ZZZZ</name>
<dbReference type="GO" id="GO:0004614">
    <property type="term" value="F:phosphoglucomutase activity"/>
    <property type="evidence" value="ECO:0007669"/>
    <property type="project" value="UniProtKB-EC"/>
</dbReference>
<proteinExistence type="inferred from homology"/>
<dbReference type="GO" id="GO:0006166">
    <property type="term" value="P:purine ribonucleoside salvage"/>
    <property type="evidence" value="ECO:0007669"/>
    <property type="project" value="TreeGrafter"/>
</dbReference>
<dbReference type="PANTHER" id="PTHR45745">
    <property type="entry name" value="PHOSPHOMANNOMUTASE 45A"/>
    <property type="match status" value="1"/>
</dbReference>
<dbReference type="Pfam" id="PF02879">
    <property type="entry name" value="PGM_PMM_II"/>
    <property type="match status" value="1"/>
</dbReference>
<dbReference type="EC" id="5.4.2.2" evidence="8"/>
<dbReference type="InterPro" id="IPR005845">
    <property type="entry name" value="A-D-PHexomutase_a/b/a-II"/>
</dbReference>
<reference evidence="8" key="1">
    <citation type="submission" date="2019-03" db="EMBL/GenBank/DDBJ databases">
        <title>Single cell metagenomics reveals metabolic interactions within the superorganism composed of flagellate Streblomastix strix and complex community of Bacteroidetes bacteria on its surface.</title>
        <authorList>
            <person name="Treitli S.C."/>
            <person name="Kolisko M."/>
            <person name="Husnik F."/>
            <person name="Keeling P."/>
            <person name="Hampl V."/>
        </authorList>
    </citation>
    <scope>NUCLEOTIDE SEQUENCE</scope>
    <source>
        <strain evidence="8">STM</strain>
    </source>
</reference>
<dbReference type="Gene3D" id="3.40.120.10">
    <property type="entry name" value="Alpha-D-Glucose-1,6-Bisphosphate, subunit A, domain 3"/>
    <property type="match status" value="2"/>
</dbReference>
<feature type="domain" description="Alpha-D-phosphohexomutase alpha/beta/alpha" evidence="7">
    <location>
        <begin position="218"/>
        <end position="322"/>
    </location>
</feature>
<evidence type="ECO:0000259" key="6">
    <source>
        <dbReference type="Pfam" id="PF02878"/>
    </source>
</evidence>
<dbReference type="InterPro" id="IPR016066">
    <property type="entry name" value="A-D-PHexomutase_CS"/>
</dbReference>
<protein>
    <submittedName>
        <fullName evidence="8">Phosphoglucomutase</fullName>
        <ecNumber evidence="8">5.4.2.2</ecNumber>
    </submittedName>
</protein>
<feature type="non-terminal residue" evidence="8">
    <location>
        <position position="362"/>
    </location>
</feature>
<dbReference type="AlphaFoldDB" id="A0A5J4STF1"/>
<evidence type="ECO:0000259" key="7">
    <source>
        <dbReference type="Pfam" id="PF02879"/>
    </source>
</evidence>
<comment type="similarity">
    <text evidence="2">Belongs to the phosphohexose mutase family.</text>
</comment>
<keyword evidence="5 8" id="KW-0413">Isomerase</keyword>
<evidence type="ECO:0000313" key="8">
    <source>
        <dbReference type="EMBL" id="KAA6348415.1"/>
    </source>
</evidence>
<dbReference type="GO" id="GO:0008973">
    <property type="term" value="F:phosphopentomutase activity"/>
    <property type="evidence" value="ECO:0007669"/>
    <property type="project" value="TreeGrafter"/>
</dbReference>
<dbReference type="EMBL" id="SNRY01000068">
    <property type="protein sequence ID" value="KAA6348415.1"/>
    <property type="molecule type" value="Genomic_DNA"/>
</dbReference>
<comment type="cofactor">
    <cofactor evidence="1">
        <name>Mg(2+)</name>
        <dbReference type="ChEBI" id="CHEBI:18420"/>
    </cofactor>
</comment>
<comment type="caution">
    <text evidence="8">The sequence shown here is derived from an EMBL/GenBank/DDBJ whole genome shotgun (WGS) entry which is preliminary data.</text>
</comment>
<evidence type="ECO:0000256" key="4">
    <source>
        <dbReference type="ARBA" id="ARBA00022842"/>
    </source>
</evidence>
<organism evidence="8">
    <name type="scientific">termite gut metagenome</name>
    <dbReference type="NCBI Taxonomy" id="433724"/>
    <lineage>
        <taxon>unclassified sequences</taxon>
        <taxon>metagenomes</taxon>
        <taxon>organismal metagenomes</taxon>
    </lineage>
</organism>
<evidence type="ECO:0000256" key="3">
    <source>
        <dbReference type="ARBA" id="ARBA00022723"/>
    </source>
</evidence>
<accession>A0A5J4STF1</accession>
<evidence type="ECO:0000256" key="5">
    <source>
        <dbReference type="ARBA" id="ARBA00023235"/>
    </source>
</evidence>
<evidence type="ECO:0000256" key="2">
    <source>
        <dbReference type="ARBA" id="ARBA00010231"/>
    </source>
</evidence>
<feature type="domain" description="Alpha-D-phosphohexomutase alpha/beta/alpha" evidence="6">
    <location>
        <begin position="55"/>
        <end position="194"/>
    </location>
</feature>
<keyword evidence="3" id="KW-0479">Metal-binding</keyword>
<dbReference type="PRINTS" id="PR00509">
    <property type="entry name" value="PGMPMM"/>
</dbReference>
<dbReference type="CDD" id="cd05799">
    <property type="entry name" value="PGM2"/>
    <property type="match status" value="1"/>
</dbReference>
<dbReference type="InterPro" id="IPR016055">
    <property type="entry name" value="A-D-PHexomutase_a/b/a-I/II/III"/>
</dbReference>
<dbReference type="InterPro" id="IPR005844">
    <property type="entry name" value="A-D-PHexomutase_a/b/a-I"/>
</dbReference>
<dbReference type="GO" id="GO:0005975">
    <property type="term" value="P:carbohydrate metabolic process"/>
    <property type="evidence" value="ECO:0007669"/>
    <property type="project" value="InterPro"/>
</dbReference>
<dbReference type="PANTHER" id="PTHR45745:SF1">
    <property type="entry name" value="PHOSPHOGLUCOMUTASE 2B-RELATED"/>
    <property type="match status" value="1"/>
</dbReference>
<dbReference type="InterPro" id="IPR005841">
    <property type="entry name" value="Alpha-D-phosphohexomutase_SF"/>
</dbReference>
<sequence>MANDQDLLLLLKQVIEKARKWLTPAYDANTQAEVKQMLDSNDRNELIECFYKDLEFGTGGLRGLMGVGSNRMNIYTVGAATQGLSNYLNRNFKDLKQISVVVGHDCRNNSRKFAEISADIFSANGIKVYLFDALRPTPEISFAIRQLGCQSGIILTASHNPKEYNGYKAYWDDGAQVLAPHDNGIIDEVAKIASAADIKFKGNPKLIEIIGENVDKLYLDAVKTVSIAPEVIQRHHDLKIVYTPIHGTGVMLIPRALKMWGFTNVIDVPEQNVISGDFPTVVSPNPEEPAALSLAIEKAKATDADLVMASDPDADRVGISCKNDKGEWILVNGNQTCMVYLYYILTQYKALGKLKGNEFCVK</sequence>
<dbReference type="GO" id="GO:0000287">
    <property type="term" value="F:magnesium ion binding"/>
    <property type="evidence" value="ECO:0007669"/>
    <property type="project" value="InterPro"/>
</dbReference>
<keyword evidence="4" id="KW-0460">Magnesium</keyword>